<dbReference type="PANTHER" id="PTHR22600:SF21">
    <property type="entry name" value="BETA-HEXOSAMINIDASE A"/>
    <property type="match status" value="1"/>
</dbReference>
<keyword evidence="5" id="KW-0325">Glycoprotein</keyword>
<sequence length="516" mass="58958">MKLLSLFVLISIISSLCVCHTLLPQPKSISVGTDSVVVDSNFNIDATGPGAQSQILKDRIEEYKSLFFLYPSEEPVEPTYALSSLTVDVQSAEENLILNSDESYTLSVENAKSASLSSNTIWGALRGLETFSQLIVYNYSTTSYSIPELPILINDAPRFPWRGVMLDTARHFYPVKTIKEFIRTMFFSKFNTFHWHAIDAQSFPFEIKKYPLLAEKGAYCPWCIYTQTEIKDVITFAKGYGIRVVIEFDGPGHAAAIGKGYKELVANCPNYEHNINNIPLDPTQQFTYDVVNDMWTEMSELIEDRYIHYGGDEVVQNCWNEDSKIKQWMEDNNMNTGDLNSYYFEKLSTIAKDLNLQMVVWEEVFDLKNHDFLTNAIVQVWRDSATLKGVVEAKIKALLSYGWYLDRQSPDSKSHYEWIDTWQDMYNNEPFDGITSGTEYILGGEAAMWSEQVFPTSLQTRVWPRACAIGERLWSQKDVTDISDAKIRINQHSCRLSQRDIPTSPLYPGFCFTGKP</sequence>
<comment type="catalytic activity">
    <reaction evidence="1 7">
        <text>Hydrolysis of terminal non-reducing N-acetyl-D-hexosamine residues in N-acetyl-beta-D-hexosaminides.</text>
        <dbReference type="EC" id="3.2.1.52"/>
    </reaction>
</comment>
<evidence type="ECO:0000256" key="8">
    <source>
        <dbReference type="PIRSR" id="PIRSR001093-1"/>
    </source>
</evidence>
<comment type="caution">
    <text evidence="12">The sequence shown here is derived from an EMBL/GenBank/DDBJ whole genome shotgun (WGS) entry which is preliminary data.</text>
</comment>
<feature type="signal peptide" evidence="9">
    <location>
        <begin position="1"/>
        <end position="19"/>
    </location>
</feature>
<dbReference type="InterPro" id="IPR029019">
    <property type="entry name" value="HEX_eukaryotic_N"/>
</dbReference>
<dbReference type="InterPro" id="IPR015883">
    <property type="entry name" value="Glyco_hydro_20_cat"/>
</dbReference>
<dbReference type="AlphaFoldDB" id="A0AAV7YCI8"/>
<dbReference type="PIRSF" id="PIRSF001093">
    <property type="entry name" value="B-hxosamndse_ab_euk"/>
    <property type="match status" value="1"/>
</dbReference>
<evidence type="ECO:0000256" key="5">
    <source>
        <dbReference type="ARBA" id="ARBA00023180"/>
    </source>
</evidence>
<evidence type="ECO:0000256" key="6">
    <source>
        <dbReference type="ARBA" id="ARBA00023295"/>
    </source>
</evidence>
<keyword evidence="4 7" id="KW-0378">Hydrolase</keyword>
<dbReference type="Gene3D" id="3.30.379.10">
    <property type="entry name" value="Chitobiase/beta-hexosaminidase domain 2-like"/>
    <property type="match status" value="1"/>
</dbReference>
<dbReference type="Pfam" id="PF00728">
    <property type="entry name" value="Glyco_hydro_20"/>
    <property type="match status" value="1"/>
</dbReference>
<evidence type="ECO:0000313" key="12">
    <source>
        <dbReference type="EMBL" id="KAJ3427523.1"/>
    </source>
</evidence>
<dbReference type="GO" id="GO:0005764">
    <property type="term" value="C:lysosome"/>
    <property type="evidence" value="ECO:0007669"/>
    <property type="project" value="TreeGrafter"/>
</dbReference>
<dbReference type="InterPro" id="IPR029018">
    <property type="entry name" value="Hex-like_dom2"/>
</dbReference>
<evidence type="ECO:0000259" key="11">
    <source>
        <dbReference type="Pfam" id="PF14845"/>
    </source>
</evidence>
<dbReference type="InterPro" id="IPR017853">
    <property type="entry name" value="GH"/>
</dbReference>
<keyword evidence="3 9" id="KW-0732">Signal</keyword>
<evidence type="ECO:0000256" key="3">
    <source>
        <dbReference type="ARBA" id="ARBA00022729"/>
    </source>
</evidence>
<proteinExistence type="inferred from homology"/>
<dbReference type="Pfam" id="PF14845">
    <property type="entry name" value="Glycohydro_20b2"/>
    <property type="match status" value="1"/>
</dbReference>
<gene>
    <name evidence="12" type="ORF">M0812_27110</name>
</gene>
<accession>A0AAV7YCI8</accession>
<evidence type="ECO:0000259" key="10">
    <source>
        <dbReference type="Pfam" id="PF00728"/>
    </source>
</evidence>
<dbReference type="EC" id="3.2.1.52" evidence="7"/>
<dbReference type="GO" id="GO:0030203">
    <property type="term" value="P:glycosaminoglycan metabolic process"/>
    <property type="evidence" value="ECO:0007669"/>
    <property type="project" value="TreeGrafter"/>
</dbReference>
<feature type="domain" description="Glycoside hydrolase family 20 catalytic" evidence="10">
    <location>
        <begin position="159"/>
        <end position="476"/>
    </location>
</feature>
<dbReference type="PANTHER" id="PTHR22600">
    <property type="entry name" value="BETA-HEXOSAMINIDASE"/>
    <property type="match status" value="1"/>
</dbReference>
<evidence type="ECO:0000256" key="4">
    <source>
        <dbReference type="ARBA" id="ARBA00022801"/>
    </source>
</evidence>
<reference evidence="12" key="1">
    <citation type="submission" date="2022-08" db="EMBL/GenBank/DDBJ databases">
        <title>Novel sulphate-reducing endosymbionts in the free-living metamonad Anaeramoeba.</title>
        <authorList>
            <person name="Jerlstrom-Hultqvist J."/>
            <person name="Cepicka I."/>
            <person name="Gallot-Lavallee L."/>
            <person name="Salas-Leiva D."/>
            <person name="Curtis B.A."/>
            <person name="Zahonova K."/>
            <person name="Pipaliya S."/>
            <person name="Dacks J."/>
            <person name="Roger A.J."/>
        </authorList>
    </citation>
    <scope>NUCLEOTIDE SEQUENCE</scope>
    <source>
        <strain evidence="12">Busselton2</strain>
    </source>
</reference>
<keyword evidence="6 7" id="KW-0326">Glycosidase</keyword>
<dbReference type="FunFam" id="3.20.20.80:FF:000063">
    <property type="entry name" value="Beta-hexosaminidase"/>
    <property type="match status" value="1"/>
</dbReference>
<dbReference type="PRINTS" id="PR00738">
    <property type="entry name" value="GLHYDRLASE20"/>
</dbReference>
<protein>
    <recommendedName>
        <fullName evidence="7">Beta-hexosaminidase</fullName>
        <ecNumber evidence="7">3.2.1.52</ecNumber>
    </recommendedName>
</protein>
<dbReference type="SUPFAM" id="SSF55545">
    <property type="entry name" value="beta-N-acetylhexosaminidase-like domain"/>
    <property type="match status" value="1"/>
</dbReference>
<evidence type="ECO:0000256" key="1">
    <source>
        <dbReference type="ARBA" id="ARBA00001231"/>
    </source>
</evidence>
<dbReference type="GO" id="GO:0016020">
    <property type="term" value="C:membrane"/>
    <property type="evidence" value="ECO:0007669"/>
    <property type="project" value="TreeGrafter"/>
</dbReference>
<evidence type="ECO:0000256" key="7">
    <source>
        <dbReference type="PIRNR" id="PIRNR001093"/>
    </source>
</evidence>
<organism evidence="12 13">
    <name type="scientific">Anaeramoeba flamelloides</name>
    <dbReference type="NCBI Taxonomy" id="1746091"/>
    <lineage>
        <taxon>Eukaryota</taxon>
        <taxon>Metamonada</taxon>
        <taxon>Anaeramoebidae</taxon>
        <taxon>Anaeramoeba</taxon>
    </lineage>
</organism>
<feature type="active site" description="Proton donor" evidence="8">
    <location>
        <position position="313"/>
    </location>
</feature>
<dbReference type="GO" id="GO:0004563">
    <property type="term" value="F:beta-N-acetylhexosaminidase activity"/>
    <property type="evidence" value="ECO:0007669"/>
    <property type="project" value="UniProtKB-EC"/>
</dbReference>
<name>A0AAV7YCI8_9EUKA</name>
<comment type="similarity">
    <text evidence="2 7">Belongs to the glycosyl hydrolase 20 family.</text>
</comment>
<evidence type="ECO:0000256" key="2">
    <source>
        <dbReference type="ARBA" id="ARBA00006285"/>
    </source>
</evidence>
<dbReference type="GO" id="GO:0005975">
    <property type="term" value="P:carbohydrate metabolic process"/>
    <property type="evidence" value="ECO:0007669"/>
    <property type="project" value="InterPro"/>
</dbReference>
<dbReference type="Gene3D" id="3.20.20.80">
    <property type="entry name" value="Glycosidases"/>
    <property type="match status" value="1"/>
</dbReference>
<evidence type="ECO:0000256" key="9">
    <source>
        <dbReference type="SAM" id="SignalP"/>
    </source>
</evidence>
<feature type="chain" id="PRO_5043698143" description="Beta-hexosaminidase" evidence="9">
    <location>
        <begin position="20"/>
        <end position="516"/>
    </location>
</feature>
<evidence type="ECO:0000313" key="13">
    <source>
        <dbReference type="Proteomes" id="UP001146793"/>
    </source>
</evidence>
<dbReference type="SUPFAM" id="SSF51445">
    <property type="entry name" value="(Trans)glycosidases"/>
    <property type="match status" value="1"/>
</dbReference>
<dbReference type="Proteomes" id="UP001146793">
    <property type="component" value="Unassembled WGS sequence"/>
</dbReference>
<dbReference type="EMBL" id="JANTQA010000063">
    <property type="protein sequence ID" value="KAJ3427523.1"/>
    <property type="molecule type" value="Genomic_DNA"/>
</dbReference>
<dbReference type="InterPro" id="IPR025705">
    <property type="entry name" value="Beta_hexosaminidase_sua/sub"/>
</dbReference>
<feature type="domain" description="Beta-hexosaminidase eukaryotic type N-terminal" evidence="11">
    <location>
        <begin position="22"/>
        <end position="134"/>
    </location>
</feature>